<evidence type="ECO:0000313" key="8">
    <source>
        <dbReference type="Proteomes" id="UP000247807"/>
    </source>
</evidence>
<dbReference type="PANTHER" id="PTHR30386">
    <property type="entry name" value="MEMBRANE FUSION SUBUNIT OF EMRAB-TOLC MULTIDRUG EFFLUX PUMP"/>
    <property type="match status" value="1"/>
</dbReference>
<dbReference type="InterPro" id="IPR050739">
    <property type="entry name" value="MFP"/>
</dbReference>
<evidence type="ECO:0000256" key="3">
    <source>
        <dbReference type="ARBA" id="ARBA00022692"/>
    </source>
</evidence>
<dbReference type="GO" id="GO:0016020">
    <property type="term" value="C:membrane"/>
    <property type="evidence" value="ECO:0007669"/>
    <property type="project" value="UniProtKB-SubCell"/>
</dbReference>
<evidence type="ECO:0000256" key="5">
    <source>
        <dbReference type="ARBA" id="ARBA00023136"/>
    </source>
</evidence>
<evidence type="ECO:0000259" key="6">
    <source>
        <dbReference type="Pfam" id="PF26002"/>
    </source>
</evidence>
<dbReference type="AlphaFoldDB" id="A0A318QVZ8"/>
<comment type="subcellular location">
    <subcellularLocation>
        <location evidence="1">Membrane</location>
        <topology evidence="1">Single-pass membrane protein</topology>
    </subcellularLocation>
</comment>
<comment type="caution">
    <text evidence="7">The sequence shown here is derived from an EMBL/GenBank/DDBJ whole genome shotgun (WGS) entry which is preliminary data.</text>
</comment>
<keyword evidence="3" id="KW-0812">Transmembrane</keyword>
<keyword evidence="4" id="KW-1133">Transmembrane helix</keyword>
<dbReference type="OrthoDB" id="553569at2"/>
<dbReference type="Gene3D" id="2.40.30.170">
    <property type="match status" value="1"/>
</dbReference>
<evidence type="ECO:0000313" key="7">
    <source>
        <dbReference type="EMBL" id="PYE00700.1"/>
    </source>
</evidence>
<reference evidence="7 8" key="1">
    <citation type="journal article" date="2018" name="Appl. Environ. Microbiol.">
        <title>Genome rearrangement shapes Prochlorococcus ecological adaptation.</title>
        <authorList>
            <person name="Yan W."/>
            <person name="Wei S."/>
            <person name="Wang Q."/>
            <person name="Xiao X."/>
            <person name="Zeng Q."/>
            <person name="Jiao N."/>
            <person name="Zhang R."/>
        </authorList>
    </citation>
    <scope>NUCLEOTIDE SEQUENCE [LARGE SCALE GENOMIC DNA]</scope>
    <source>
        <strain evidence="7 8">XMU1408</strain>
    </source>
</reference>
<comment type="similarity">
    <text evidence="2">Belongs to the membrane fusion protein (MFP) (TC 8.A.1) family.</text>
</comment>
<name>A0A318QVZ8_PROMR</name>
<keyword evidence="5" id="KW-0472">Membrane</keyword>
<evidence type="ECO:0000256" key="1">
    <source>
        <dbReference type="ARBA" id="ARBA00004167"/>
    </source>
</evidence>
<sequence length="372" mass="41313">MDNKLLKKISKINKNFIVKINPNQFITSFKGKVNSKHLIQKFNGKFNSNLFDPILLFQLLQDKVNNFGRISNNNHVILSQSKFWARTITWFIMGSAGFAVTWLAVAETDEVVIAAGKLQPKGGVIDVQMPIEGVTSKVLVNEGDSVKKDQILILLDTQITESRNNSLQKNLELNNIIAKKLSLLVKEGAVSELQYLQQQEKIEDIKQRIATNRVQMSYQEIISPIDGIVFDLKPKGPGYVASTSEPVLKIVPKDNLLAKIDIDPRKIGFVKVGKNADISIDSFPASDFGVIEGTVTSIGSDALPPNPTERKGFRFPAKITLKNQVLKLKSGKTLPLQAGMSLTANIKLRKVTYLQLLLKKFSDKADSLKSLN</sequence>
<dbReference type="RefSeq" id="WP_158467399.1">
    <property type="nucleotide sequence ID" value="NZ_QJUE01000006.1"/>
</dbReference>
<dbReference type="PRINTS" id="PR01490">
    <property type="entry name" value="RTXTOXIND"/>
</dbReference>
<gene>
    <name evidence="7" type="ORF">DNJ73_09155</name>
</gene>
<dbReference type="Proteomes" id="UP000247807">
    <property type="component" value="Unassembled WGS sequence"/>
</dbReference>
<dbReference type="SUPFAM" id="SSF111369">
    <property type="entry name" value="HlyD-like secretion proteins"/>
    <property type="match status" value="1"/>
</dbReference>
<feature type="domain" description="AprE-like beta-barrel" evidence="6">
    <location>
        <begin position="256"/>
        <end position="348"/>
    </location>
</feature>
<dbReference type="Pfam" id="PF26002">
    <property type="entry name" value="Beta-barrel_AprE"/>
    <property type="match status" value="1"/>
</dbReference>
<dbReference type="InterPro" id="IPR058982">
    <property type="entry name" value="Beta-barrel_AprE"/>
</dbReference>
<organism evidence="7 8">
    <name type="scientific">Prochlorococcus marinus XMU1408</name>
    <dbReference type="NCBI Taxonomy" id="2213228"/>
    <lineage>
        <taxon>Bacteria</taxon>
        <taxon>Bacillati</taxon>
        <taxon>Cyanobacteriota</taxon>
        <taxon>Cyanophyceae</taxon>
        <taxon>Synechococcales</taxon>
        <taxon>Prochlorococcaceae</taxon>
        <taxon>Prochlorococcus</taxon>
    </lineage>
</organism>
<evidence type="ECO:0000256" key="2">
    <source>
        <dbReference type="ARBA" id="ARBA00009477"/>
    </source>
</evidence>
<protein>
    <submittedName>
        <fullName evidence="7">Hemolysin D</fullName>
    </submittedName>
</protein>
<evidence type="ECO:0000256" key="4">
    <source>
        <dbReference type="ARBA" id="ARBA00022989"/>
    </source>
</evidence>
<proteinExistence type="inferred from homology"/>
<dbReference type="PANTHER" id="PTHR30386:SF26">
    <property type="entry name" value="TRANSPORT PROTEIN COMB"/>
    <property type="match status" value="1"/>
</dbReference>
<dbReference type="Gene3D" id="2.40.50.100">
    <property type="match status" value="1"/>
</dbReference>
<accession>A0A318QVZ8</accession>
<dbReference type="EMBL" id="QJUE01000006">
    <property type="protein sequence ID" value="PYE00700.1"/>
    <property type="molecule type" value="Genomic_DNA"/>
</dbReference>